<feature type="compositionally biased region" description="Basic and acidic residues" evidence="1">
    <location>
        <begin position="46"/>
        <end position="76"/>
    </location>
</feature>
<dbReference type="RefSeq" id="WP_134748839.1">
    <property type="nucleotide sequence ID" value="NZ_MYFO02000001.1"/>
</dbReference>
<organism evidence="2 3">
    <name type="scientific">Paenibacillus athensensis</name>
    <dbReference type="NCBI Taxonomy" id="1967502"/>
    <lineage>
        <taxon>Bacteria</taxon>
        <taxon>Bacillati</taxon>
        <taxon>Bacillota</taxon>
        <taxon>Bacilli</taxon>
        <taxon>Bacillales</taxon>
        <taxon>Paenibacillaceae</taxon>
        <taxon>Paenibacillus</taxon>
    </lineage>
</organism>
<reference evidence="2 3" key="1">
    <citation type="submission" date="2017-03" db="EMBL/GenBank/DDBJ databases">
        <title>Isolation of Levoglucosan Utilizing Bacteria.</title>
        <authorList>
            <person name="Arya A.S."/>
        </authorList>
    </citation>
    <scope>NUCLEOTIDE SEQUENCE [LARGE SCALE GENOMIC DNA]</scope>
    <source>
        <strain evidence="2 3">MEC069</strain>
    </source>
</reference>
<feature type="region of interest" description="Disordered" evidence="1">
    <location>
        <begin position="1"/>
        <end position="23"/>
    </location>
</feature>
<dbReference type="OrthoDB" id="2679911at2"/>
<keyword evidence="3" id="KW-1185">Reference proteome</keyword>
<evidence type="ECO:0000256" key="1">
    <source>
        <dbReference type="SAM" id="MobiDB-lite"/>
    </source>
</evidence>
<sequence>MTKKKAHTPSTAKTSAAAEPAGASLKELLRPEVAAKLNAQAAAWKAEEANRREESRKSAEAARKAEEKRLENDFEHLLNTSKLDWRTHK</sequence>
<gene>
    <name evidence="2" type="ORF">B5M42_01225</name>
</gene>
<accession>A0A4Y8QAN5</accession>
<dbReference type="Pfam" id="PF13025">
    <property type="entry name" value="DUF3886"/>
    <property type="match status" value="1"/>
</dbReference>
<name>A0A4Y8QAN5_9BACL</name>
<dbReference type="AlphaFoldDB" id="A0A4Y8QAN5"/>
<comment type="caution">
    <text evidence="2">The sequence shown here is derived from an EMBL/GenBank/DDBJ whole genome shotgun (WGS) entry which is preliminary data.</text>
</comment>
<evidence type="ECO:0008006" key="4">
    <source>
        <dbReference type="Google" id="ProtNLM"/>
    </source>
</evidence>
<proteinExistence type="predicted"/>
<evidence type="ECO:0000313" key="2">
    <source>
        <dbReference type="EMBL" id="TFE91891.1"/>
    </source>
</evidence>
<dbReference type="EMBL" id="MYFO01000001">
    <property type="protein sequence ID" value="TFE91891.1"/>
    <property type="molecule type" value="Genomic_DNA"/>
</dbReference>
<feature type="region of interest" description="Disordered" evidence="1">
    <location>
        <begin position="46"/>
        <end position="89"/>
    </location>
</feature>
<dbReference type="InterPro" id="IPR024980">
    <property type="entry name" value="DUF3886"/>
</dbReference>
<protein>
    <recommendedName>
        <fullName evidence="4">DUF3886 domain-containing protein</fullName>
    </recommendedName>
</protein>
<dbReference type="Proteomes" id="UP000298246">
    <property type="component" value="Unassembled WGS sequence"/>
</dbReference>
<evidence type="ECO:0000313" key="3">
    <source>
        <dbReference type="Proteomes" id="UP000298246"/>
    </source>
</evidence>